<dbReference type="AlphaFoldDB" id="A0A7G9G0T5"/>
<protein>
    <submittedName>
        <fullName evidence="2">Carbohydrate-binding domain-containing protein</fullName>
    </submittedName>
</protein>
<dbReference type="Proteomes" id="UP000515823">
    <property type="component" value="Chromosome"/>
</dbReference>
<feature type="region of interest" description="Disordered" evidence="1">
    <location>
        <begin position="38"/>
        <end position="60"/>
    </location>
</feature>
<feature type="compositionally biased region" description="Gly residues" evidence="1">
    <location>
        <begin position="673"/>
        <end position="685"/>
    </location>
</feature>
<dbReference type="RefSeq" id="WP_249300775.1">
    <property type="nucleotide sequence ID" value="NZ_CP060634.1"/>
</dbReference>
<sequence length="693" mass="70275">MIDGYRREGKRKGRLAVFLILLFLTVILSGCGQTAGTSGGDVTADSAQGGDGSGSEAAAADEDAIRAAMAEAYDDEDLDLSWSDEDLTAAVILNGNSADVDGEGVQVDGSTVTIVKGGIYLISGTLDDGQLAVDTDKKTDVRIILNGVEITCGDSAPFNGRLAGKITITLAEGTENILTDGSSYTYDDQEKEEPNAALFCKNDLVINGAGSLTVNANFNHGINSKGSLVLVNGTYVINSANDAIRGKDSLTVIGGTYTVSSSADGFKSSNDTDSDSGWIYIIDGEFHITVEEDGFQAETMLVADGGAYQIKCGGGSENGAVHTSNGDIGGQIGPGGQMPGGSGDKRPEDGDMTFPEGESMELPDGEKMPGPGGETEAAEDQPADTSVSDSAKGLKAGSSLEINGGSYIIDSADDAFHSNRDLTVAGGTVTIATGDDGMHADGTLTVSGGDIVITECYEGLEGVTVIVSGGNIELTASDDGVNAAGGNDSSGTTAGGFGQDSFKSGSSYLISITGGILKVNASGDGLDSNGSIEMSGGEVYVSGPVSNGDGALDYDSDFLISGGRLVLAGSTGMFQTPGAESSQNTIVVIYSETQAAGTRAALANSAGDVLAEFEPDKDYASIQFSTESIAEGETYTLYSGDTKLCDLTVNGSVTTVDDSGALVNAEVLGGMGGRGNGGVMRGGGNERQQSTEE</sequence>
<feature type="compositionally biased region" description="Low complexity" evidence="1">
    <location>
        <begin position="44"/>
        <end position="58"/>
    </location>
</feature>
<gene>
    <name evidence="2" type="ORF">H9Q78_07905</name>
</gene>
<feature type="region of interest" description="Disordered" evidence="1">
    <location>
        <begin position="319"/>
        <end position="393"/>
    </location>
</feature>
<dbReference type="InterPro" id="IPR025584">
    <property type="entry name" value="Cthe_2159"/>
</dbReference>
<name>A0A7G9G0T5_9FIRM</name>
<dbReference type="PROSITE" id="PS51257">
    <property type="entry name" value="PROKAR_LIPOPROTEIN"/>
    <property type="match status" value="1"/>
</dbReference>
<evidence type="ECO:0000256" key="1">
    <source>
        <dbReference type="SAM" id="MobiDB-lite"/>
    </source>
</evidence>
<dbReference type="Pfam" id="PF14262">
    <property type="entry name" value="Cthe_2159"/>
    <property type="match status" value="1"/>
</dbReference>
<dbReference type="KEGG" id="qdo:H9Q78_07905"/>
<reference evidence="2 3" key="1">
    <citation type="submission" date="2020-08" db="EMBL/GenBank/DDBJ databases">
        <authorList>
            <person name="Liu C."/>
            <person name="Sun Q."/>
        </authorList>
    </citation>
    <scope>NUCLEOTIDE SEQUENCE [LARGE SCALE GENOMIC DNA]</scope>
    <source>
        <strain evidence="2 3">NSJ-38</strain>
    </source>
</reference>
<accession>A0A7G9G0T5</accession>
<evidence type="ECO:0000313" key="3">
    <source>
        <dbReference type="Proteomes" id="UP000515823"/>
    </source>
</evidence>
<dbReference type="EMBL" id="CP060634">
    <property type="protein sequence ID" value="QNM04417.1"/>
    <property type="molecule type" value="Genomic_DNA"/>
</dbReference>
<proteinExistence type="predicted"/>
<feature type="region of interest" description="Disordered" evidence="1">
    <location>
        <begin position="673"/>
        <end position="693"/>
    </location>
</feature>
<feature type="compositionally biased region" description="Gly residues" evidence="1">
    <location>
        <begin position="327"/>
        <end position="342"/>
    </location>
</feature>
<organism evidence="2 3">
    <name type="scientific">Qiania dongpingensis</name>
    <dbReference type="NCBI Taxonomy" id="2763669"/>
    <lineage>
        <taxon>Bacteria</taxon>
        <taxon>Bacillati</taxon>
        <taxon>Bacillota</taxon>
        <taxon>Clostridia</taxon>
        <taxon>Lachnospirales</taxon>
        <taxon>Lachnospiraceae</taxon>
        <taxon>Qiania</taxon>
    </lineage>
</organism>
<evidence type="ECO:0000313" key="2">
    <source>
        <dbReference type="EMBL" id="QNM04417.1"/>
    </source>
</evidence>
<keyword evidence="3" id="KW-1185">Reference proteome</keyword>